<dbReference type="Pfam" id="PF18962">
    <property type="entry name" value="Por_Secre_tail"/>
    <property type="match status" value="1"/>
</dbReference>
<protein>
    <recommendedName>
        <fullName evidence="1">Secretion system C-terminal sorting domain-containing protein</fullName>
    </recommendedName>
</protein>
<gene>
    <name evidence="2" type="ORF">GGR27_003220</name>
</gene>
<evidence type="ECO:0000259" key="1">
    <source>
        <dbReference type="Pfam" id="PF18962"/>
    </source>
</evidence>
<dbReference type="InterPro" id="IPR026444">
    <property type="entry name" value="Secre_tail"/>
</dbReference>
<name>A0ABX0XFQ5_9BACT</name>
<evidence type="ECO:0000313" key="3">
    <source>
        <dbReference type="Proteomes" id="UP000770785"/>
    </source>
</evidence>
<comment type="caution">
    <text evidence="2">The sequence shown here is derived from an EMBL/GenBank/DDBJ whole genome shotgun (WGS) entry which is preliminary data.</text>
</comment>
<dbReference type="NCBIfam" id="TIGR04183">
    <property type="entry name" value="Por_Secre_tail"/>
    <property type="match status" value="1"/>
</dbReference>
<proteinExistence type="predicted"/>
<sequence length="102" mass="10896">MAGNGIDENCDGVDGATGVANPLEGELTVYPNPTSGQLHVTYSGGELLRLEIFDGLGHLLRSREVRHSARFSLTELPVGVYLLRTTSVASGRFVVGRLVVSR</sequence>
<keyword evidence="3" id="KW-1185">Reference proteome</keyword>
<organism evidence="2 3">
    <name type="scientific">Neolewinella antarctica</name>
    <dbReference type="NCBI Taxonomy" id="442734"/>
    <lineage>
        <taxon>Bacteria</taxon>
        <taxon>Pseudomonadati</taxon>
        <taxon>Bacteroidota</taxon>
        <taxon>Saprospiria</taxon>
        <taxon>Saprospirales</taxon>
        <taxon>Lewinellaceae</taxon>
        <taxon>Neolewinella</taxon>
    </lineage>
</organism>
<reference evidence="2 3" key="1">
    <citation type="submission" date="2020-03" db="EMBL/GenBank/DDBJ databases">
        <title>Genomic Encyclopedia of Type Strains, Phase IV (KMG-IV): sequencing the most valuable type-strain genomes for metagenomic binning, comparative biology and taxonomic classification.</title>
        <authorList>
            <person name="Goeker M."/>
        </authorList>
    </citation>
    <scope>NUCLEOTIDE SEQUENCE [LARGE SCALE GENOMIC DNA]</scope>
    <source>
        <strain evidence="2 3">DSM 105096</strain>
    </source>
</reference>
<dbReference type="Proteomes" id="UP000770785">
    <property type="component" value="Unassembled WGS sequence"/>
</dbReference>
<accession>A0ABX0XFQ5</accession>
<dbReference type="EMBL" id="JAATJH010000005">
    <property type="protein sequence ID" value="NJC27703.1"/>
    <property type="molecule type" value="Genomic_DNA"/>
</dbReference>
<evidence type="ECO:0000313" key="2">
    <source>
        <dbReference type="EMBL" id="NJC27703.1"/>
    </source>
</evidence>
<feature type="domain" description="Secretion system C-terminal sorting" evidence="1">
    <location>
        <begin position="29"/>
        <end position="88"/>
    </location>
</feature>